<reference evidence="1 2" key="1">
    <citation type="submission" date="2018-11" db="EMBL/GenBank/DDBJ databases">
        <title>Genome assembly of Steccherinum ochraceum LE-BIN_3174, the white-rot fungus of the Steccherinaceae family (The Residual Polyporoid clade, Polyporales, Basidiomycota).</title>
        <authorList>
            <person name="Fedorova T.V."/>
            <person name="Glazunova O.A."/>
            <person name="Landesman E.O."/>
            <person name="Moiseenko K.V."/>
            <person name="Psurtseva N.V."/>
            <person name="Savinova O.S."/>
            <person name="Shakhova N.V."/>
            <person name="Tyazhelova T.V."/>
            <person name="Vasina D.V."/>
        </authorList>
    </citation>
    <scope>NUCLEOTIDE SEQUENCE [LARGE SCALE GENOMIC DNA]</scope>
    <source>
        <strain evidence="1 2">LE-BIN_3174</strain>
    </source>
</reference>
<name>A0A4R0RAI7_9APHY</name>
<organism evidence="1 2">
    <name type="scientific">Steccherinum ochraceum</name>
    <dbReference type="NCBI Taxonomy" id="92696"/>
    <lineage>
        <taxon>Eukaryota</taxon>
        <taxon>Fungi</taxon>
        <taxon>Dikarya</taxon>
        <taxon>Basidiomycota</taxon>
        <taxon>Agaricomycotina</taxon>
        <taxon>Agaricomycetes</taxon>
        <taxon>Polyporales</taxon>
        <taxon>Steccherinaceae</taxon>
        <taxon>Steccherinum</taxon>
    </lineage>
</organism>
<protein>
    <submittedName>
        <fullName evidence="1">Uncharacterized protein</fullName>
    </submittedName>
</protein>
<evidence type="ECO:0000313" key="2">
    <source>
        <dbReference type="Proteomes" id="UP000292702"/>
    </source>
</evidence>
<comment type="caution">
    <text evidence="1">The sequence shown here is derived from an EMBL/GenBank/DDBJ whole genome shotgun (WGS) entry which is preliminary data.</text>
</comment>
<dbReference type="EMBL" id="RWJN01000207">
    <property type="protein sequence ID" value="TCD64921.1"/>
    <property type="molecule type" value="Genomic_DNA"/>
</dbReference>
<sequence length="99" mass="10525">MGIALLCDVSTSVVVVQYPDAVCAPHIRQQEWVNAAPARTQTNPFAQPHAAMLSVKSLAFLFASSLSVSVAHASPITGSYANETNVVSRAVSEREDPQD</sequence>
<proteinExistence type="predicted"/>
<dbReference type="Proteomes" id="UP000292702">
    <property type="component" value="Unassembled WGS sequence"/>
</dbReference>
<dbReference type="AlphaFoldDB" id="A0A4R0RAI7"/>
<keyword evidence="2" id="KW-1185">Reference proteome</keyword>
<feature type="non-terminal residue" evidence="1">
    <location>
        <position position="99"/>
    </location>
</feature>
<accession>A0A4R0RAI7</accession>
<gene>
    <name evidence="1" type="ORF">EIP91_003418</name>
</gene>
<evidence type="ECO:0000313" key="1">
    <source>
        <dbReference type="EMBL" id="TCD64921.1"/>
    </source>
</evidence>